<dbReference type="Gene3D" id="3.40.250.10">
    <property type="entry name" value="Rhodanese-like domain"/>
    <property type="match status" value="1"/>
</dbReference>
<dbReference type="InterPro" id="IPR001763">
    <property type="entry name" value="Rhodanese-like_dom"/>
</dbReference>
<evidence type="ECO:0000259" key="1">
    <source>
        <dbReference type="PROSITE" id="PS50206"/>
    </source>
</evidence>
<evidence type="ECO:0000313" key="3">
    <source>
        <dbReference type="Proteomes" id="UP001059672"/>
    </source>
</evidence>
<dbReference type="Pfam" id="PF00581">
    <property type="entry name" value="Rhodanese"/>
    <property type="match status" value="1"/>
</dbReference>
<evidence type="ECO:0000313" key="2">
    <source>
        <dbReference type="EMBL" id="UTW07334.1"/>
    </source>
</evidence>
<dbReference type="PROSITE" id="PS50206">
    <property type="entry name" value="RHODANESE_3"/>
    <property type="match status" value="1"/>
</dbReference>
<dbReference type="EMBL" id="CP073346">
    <property type="protein sequence ID" value="UTW07334.1"/>
    <property type="molecule type" value="Genomic_DNA"/>
</dbReference>
<reference evidence="2" key="1">
    <citation type="submission" date="2021-04" db="EMBL/GenBank/DDBJ databases">
        <title>Oceanospirillales bacteria with DddD are important DMSP degraders in coastal seawater.</title>
        <authorList>
            <person name="Liu J."/>
        </authorList>
    </citation>
    <scope>NUCLEOTIDE SEQUENCE</scope>
    <source>
        <strain evidence="2">D13-4</strain>
    </source>
</reference>
<proteinExistence type="predicted"/>
<dbReference type="SMART" id="SM00450">
    <property type="entry name" value="RHOD"/>
    <property type="match status" value="1"/>
</dbReference>
<organism evidence="2 3">
    <name type="scientific">Pseudomonas benzenivorans</name>
    <dbReference type="NCBI Taxonomy" id="556533"/>
    <lineage>
        <taxon>Bacteria</taxon>
        <taxon>Pseudomonadati</taxon>
        <taxon>Pseudomonadota</taxon>
        <taxon>Gammaproteobacteria</taxon>
        <taxon>Pseudomonadales</taxon>
        <taxon>Pseudomonadaceae</taxon>
        <taxon>Pseudomonas</taxon>
    </lineage>
</organism>
<name>A0ABY5H5Q6_9PSED</name>
<dbReference type="PANTHER" id="PTHR44086">
    <property type="entry name" value="THIOSULFATE SULFURTRANSFERASE RDL2, MITOCHONDRIAL-RELATED"/>
    <property type="match status" value="1"/>
</dbReference>
<dbReference type="PANTHER" id="PTHR44086:SF13">
    <property type="entry name" value="THIOSULFATE SULFURTRANSFERASE PSPE"/>
    <property type="match status" value="1"/>
</dbReference>
<keyword evidence="3" id="KW-1185">Reference proteome</keyword>
<dbReference type="Proteomes" id="UP001059672">
    <property type="component" value="Chromosome"/>
</dbReference>
<protein>
    <submittedName>
        <fullName evidence="2">Rhodanese-like domain-containing protein</fullName>
    </submittedName>
</protein>
<dbReference type="SUPFAM" id="SSF52821">
    <property type="entry name" value="Rhodanese/Cell cycle control phosphatase"/>
    <property type="match status" value="1"/>
</dbReference>
<gene>
    <name evidence="2" type="ORF">KDW96_19560</name>
</gene>
<dbReference type="CDD" id="cd00158">
    <property type="entry name" value="RHOD"/>
    <property type="match status" value="1"/>
</dbReference>
<sequence>MRGLLVVLLCAVVWLPVQAREAPMIVDGAITINVLQAKYLYDRGALFIDVRPSREWGWGHVRGAVHLDLADRFAALAMSHWPRHMPLVIYCDSEVCLRSALASHLAVTWGYERVFYFRGGYFAWQLFDFPLGKGQEREAVAISEEGH</sequence>
<dbReference type="RefSeq" id="WP_255837907.1">
    <property type="nucleotide sequence ID" value="NZ_CP073346.1"/>
</dbReference>
<accession>A0ABY5H5Q6</accession>
<dbReference type="InterPro" id="IPR036873">
    <property type="entry name" value="Rhodanese-like_dom_sf"/>
</dbReference>
<feature type="domain" description="Rhodanese" evidence="1">
    <location>
        <begin position="41"/>
        <end position="133"/>
    </location>
</feature>